<dbReference type="AlphaFoldDB" id="A0A3A6Q7U7"/>
<comment type="caution">
    <text evidence="3">The sequence shown here is derived from an EMBL/GenBank/DDBJ whole genome shotgun (WGS) entry which is preliminary data.</text>
</comment>
<evidence type="ECO:0000256" key="1">
    <source>
        <dbReference type="SAM" id="Coils"/>
    </source>
</evidence>
<accession>A0A3A6Q7U7</accession>
<keyword evidence="4" id="KW-1185">Reference proteome</keyword>
<organism evidence="3 4">
    <name type="scientific">Halonotius pteroides</name>
    <dbReference type="NCBI Taxonomy" id="268735"/>
    <lineage>
        <taxon>Archaea</taxon>
        <taxon>Methanobacteriati</taxon>
        <taxon>Methanobacteriota</taxon>
        <taxon>Stenosarchaea group</taxon>
        <taxon>Halobacteria</taxon>
        <taxon>Halobacteriales</taxon>
        <taxon>Haloferacaceae</taxon>
        <taxon>Halonotius</taxon>
    </lineage>
</organism>
<evidence type="ECO:0000313" key="3">
    <source>
        <dbReference type="EMBL" id="RJX47630.1"/>
    </source>
</evidence>
<name>A0A3A6Q7U7_9EURY</name>
<keyword evidence="1" id="KW-0175">Coiled coil</keyword>
<sequence>MEKKSLRLREDQIKLCEERVDNDAYDCDSFAAAVRDLIDRGEQSDDLQSEIERLRGIVDEQRETINNLSEREIVVEVDPSPDEEEEDQTELGLIGKARQLVSG</sequence>
<protein>
    <submittedName>
        <fullName evidence="3">Uncharacterized protein</fullName>
    </submittedName>
</protein>
<gene>
    <name evidence="2" type="ORF">DP106_14480</name>
    <name evidence="3" type="ORF">DP106_14510</name>
</gene>
<dbReference type="Proteomes" id="UP000281564">
    <property type="component" value="Unassembled WGS sequence"/>
</dbReference>
<evidence type="ECO:0000313" key="4">
    <source>
        <dbReference type="Proteomes" id="UP000281564"/>
    </source>
</evidence>
<proteinExistence type="predicted"/>
<reference evidence="3 4" key="1">
    <citation type="submission" date="2018-06" db="EMBL/GenBank/DDBJ databases">
        <title>Halonotius sp. F13-13 a new haloarchaeeon isolated from a solar saltern from Isla Cristina, Huelva, Spain.</title>
        <authorList>
            <person name="Duran-Viseras A."/>
            <person name="Sanchez-Porro C."/>
            <person name="Ventosa A."/>
        </authorList>
    </citation>
    <scope>NUCLEOTIDE SEQUENCE [LARGE SCALE GENOMIC DNA]</scope>
    <source>
        <strain evidence="3 4">CECT 7525</strain>
    </source>
</reference>
<dbReference type="EMBL" id="QMDW01000039">
    <property type="protein sequence ID" value="RJX47625.1"/>
    <property type="molecule type" value="Genomic_DNA"/>
</dbReference>
<evidence type="ECO:0000313" key="2">
    <source>
        <dbReference type="EMBL" id="RJX47625.1"/>
    </source>
</evidence>
<dbReference type="Gene3D" id="1.20.5.110">
    <property type="match status" value="1"/>
</dbReference>
<feature type="coiled-coil region" evidence="1">
    <location>
        <begin position="44"/>
        <end position="71"/>
    </location>
</feature>
<dbReference type="EMBL" id="QMDW01000039">
    <property type="protein sequence ID" value="RJX47630.1"/>
    <property type="molecule type" value="Genomic_DNA"/>
</dbReference>